<comment type="cofactor">
    <cofactor evidence="2">
        <name>Mg(2+)</name>
        <dbReference type="ChEBI" id="CHEBI:18420"/>
    </cofactor>
</comment>
<name>A0A1L8D8F6_9DIPT</name>
<feature type="domain" description="Mab-21-like nucleotidyltransferase" evidence="15">
    <location>
        <begin position="86"/>
        <end position="276"/>
    </location>
</feature>
<keyword evidence="13" id="KW-0472">Membrane</keyword>
<comment type="cofactor">
    <cofactor evidence="1">
        <name>Mn(2+)</name>
        <dbReference type="ChEBI" id="CHEBI:29035"/>
    </cofactor>
</comment>
<evidence type="ECO:0000256" key="3">
    <source>
        <dbReference type="ARBA" id="ARBA00008307"/>
    </source>
</evidence>
<dbReference type="Pfam" id="PF20266">
    <property type="entry name" value="Mab-21_C"/>
    <property type="match status" value="1"/>
</dbReference>
<keyword evidence="11" id="KW-0464">Manganese</keyword>
<evidence type="ECO:0000256" key="13">
    <source>
        <dbReference type="SAM" id="Phobius"/>
    </source>
</evidence>
<evidence type="ECO:0000259" key="15">
    <source>
        <dbReference type="Pfam" id="PF03281"/>
    </source>
</evidence>
<keyword evidence="13" id="KW-0812">Transmembrane</keyword>
<keyword evidence="5" id="KW-0548">Nucleotidyltransferase</keyword>
<evidence type="ECO:0000256" key="6">
    <source>
        <dbReference type="ARBA" id="ARBA00022723"/>
    </source>
</evidence>
<evidence type="ECO:0000256" key="5">
    <source>
        <dbReference type="ARBA" id="ARBA00022695"/>
    </source>
</evidence>
<keyword evidence="14" id="KW-0732">Signal</keyword>
<evidence type="ECO:0000256" key="9">
    <source>
        <dbReference type="ARBA" id="ARBA00022842"/>
    </source>
</evidence>
<comment type="similarity">
    <text evidence="3">Belongs to the mab-21 family.</text>
</comment>
<evidence type="ECO:0000256" key="10">
    <source>
        <dbReference type="ARBA" id="ARBA00023134"/>
    </source>
</evidence>
<evidence type="ECO:0000313" key="17">
    <source>
        <dbReference type="EMBL" id="JAV02620.1"/>
    </source>
</evidence>
<feature type="chain" id="PRO_5013267700" evidence="14">
    <location>
        <begin position="25"/>
        <end position="479"/>
    </location>
</feature>
<dbReference type="PANTHER" id="PTHR10656:SF42">
    <property type="entry name" value="CYCLIC GMP-AMP SYNTHASE-LIKE PROTEIN-RELATED"/>
    <property type="match status" value="1"/>
</dbReference>
<evidence type="ECO:0000256" key="7">
    <source>
        <dbReference type="ARBA" id="ARBA00022741"/>
    </source>
</evidence>
<dbReference type="InterPro" id="IPR046906">
    <property type="entry name" value="Mab-21_HhH/H2TH-like"/>
</dbReference>
<evidence type="ECO:0000256" key="14">
    <source>
        <dbReference type="SAM" id="SignalP"/>
    </source>
</evidence>
<keyword evidence="8" id="KW-0067">ATP-binding</keyword>
<keyword evidence="13" id="KW-1133">Transmembrane helix</keyword>
<dbReference type="InterPro" id="IPR046903">
    <property type="entry name" value="Mab-21-like_nuc_Trfase"/>
</dbReference>
<evidence type="ECO:0000256" key="11">
    <source>
        <dbReference type="ARBA" id="ARBA00023211"/>
    </source>
</evidence>
<feature type="coiled-coil region" evidence="12">
    <location>
        <begin position="135"/>
        <end position="162"/>
    </location>
</feature>
<keyword evidence="6" id="KW-0479">Metal-binding</keyword>
<feature type="domain" description="Mab-21-like HhH/H2TH-like" evidence="16">
    <location>
        <begin position="281"/>
        <end position="372"/>
    </location>
</feature>
<sequence length="479" mass="54658">MIKTYILKFLFVQWLICAISLTMASNPSNQNDVLTSINRFITIQSEDRRIYMHHCRRVMDVVLASLEKSSDLFKKMSKGIEFSGSYRDNLKVSKPDEYDINLKMKLPLKSTGVIVAAAPNKPGYVRINIKDLLKAMQTSSGLQEAEKELAKLTDDAGNLLQNKWLSWFEGKLFICKDEIEMNLNTEYILRYTKSGPAHTINVTSRKDLSKFSIDFVIGITFDLANETWRATRQIPISSKPEDNYWISIPKPNKDIPGANNPFWIASYPAQENRIIHDKNRLKDAIRFIKKLRDHQNLQNLKSFYIKNVVMLEVDRRVSSYWNNPIATVVKDMLGAVRDCLDVGKIPSYWNSGNNLIGGFSERQNKDIAAKLSSILLIWTTSMDRERIMRTILTDAEIEELNVSQNFNIRGMANLCLVRSDTAQQGRLTYDSDDDYSTPYLETTNSETNIYRNAAILAGVTGAIAAGLYLFTRPSNNRNN</sequence>
<proteinExistence type="inferred from homology"/>
<evidence type="ECO:0000256" key="12">
    <source>
        <dbReference type="SAM" id="Coils"/>
    </source>
</evidence>
<dbReference type="SMART" id="SM01265">
    <property type="entry name" value="Mab-21"/>
    <property type="match status" value="1"/>
</dbReference>
<organism evidence="17">
    <name type="scientific">Nyssomyia neivai</name>
    <dbReference type="NCBI Taxonomy" id="330878"/>
    <lineage>
        <taxon>Eukaryota</taxon>
        <taxon>Metazoa</taxon>
        <taxon>Ecdysozoa</taxon>
        <taxon>Arthropoda</taxon>
        <taxon>Hexapoda</taxon>
        <taxon>Insecta</taxon>
        <taxon>Pterygota</taxon>
        <taxon>Neoptera</taxon>
        <taxon>Endopterygota</taxon>
        <taxon>Diptera</taxon>
        <taxon>Nematocera</taxon>
        <taxon>Psychodoidea</taxon>
        <taxon>Psychodidae</taxon>
        <taxon>Nyssomyia</taxon>
    </lineage>
</organism>
<dbReference type="GO" id="GO:0005524">
    <property type="term" value="F:ATP binding"/>
    <property type="evidence" value="ECO:0007669"/>
    <property type="project" value="UniProtKB-KW"/>
</dbReference>
<evidence type="ECO:0000256" key="2">
    <source>
        <dbReference type="ARBA" id="ARBA00001946"/>
    </source>
</evidence>
<evidence type="ECO:0000256" key="4">
    <source>
        <dbReference type="ARBA" id="ARBA00022679"/>
    </source>
</evidence>
<dbReference type="Gene3D" id="3.30.460.90">
    <property type="match status" value="1"/>
</dbReference>
<dbReference type="GO" id="GO:0046872">
    <property type="term" value="F:metal ion binding"/>
    <property type="evidence" value="ECO:0007669"/>
    <property type="project" value="UniProtKB-KW"/>
</dbReference>
<accession>A0A1L8D8F6</accession>
<protein>
    <submittedName>
        <fullName evidence="17">Uncharacterized protein</fullName>
    </submittedName>
</protein>
<keyword evidence="7" id="KW-0547">Nucleotide-binding</keyword>
<feature type="transmembrane region" description="Helical" evidence="13">
    <location>
        <begin position="449"/>
        <end position="470"/>
    </location>
</feature>
<dbReference type="PANTHER" id="PTHR10656">
    <property type="entry name" value="CELL FATE DETERMINING PROTEIN MAB21-RELATED"/>
    <property type="match status" value="1"/>
</dbReference>
<evidence type="ECO:0000256" key="8">
    <source>
        <dbReference type="ARBA" id="ARBA00022840"/>
    </source>
</evidence>
<dbReference type="EMBL" id="GFDF01011464">
    <property type="protein sequence ID" value="JAV02620.1"/>
    <property type="molecule type" value="Transcribed_RNA"/>
</dbReference>
<reference evidence="17" key="1">
    <citation type="submission" date="2016-12" db="EMBL/GenBank/DDBJ databases">
        <title>An insight into the sialome and mialome of the sand fly, Nyssomyia neivai.</title>
        <authorList>
            <person name="Sebastian V."/>
            <person name="Goulart T.M."/>
            <person name="Oliveira W."/>
            <person name="Calvo E."/>
            <person name="Oliveira L.F."/>
            <person name="Pinto M.C."/>
            <person name="Rosselino A.M."/>
            <person name="Ribeiro J.M."/>
        </authorList>
    </citation>
    <scope>NUCLEOTIDE SEQUENCE</scope>
</reference>
<keyword evidence="12" id="KW-0175">Coiled coil</keyword>
<dbReference type="InterPro" id="IPR024810">
    <property type="entry name" value="MAB21L/cGLR"/>
</dbReference>
<evidence type="ECO:0000256" key="1">
    <source>
        <dbReference type="ARBA" id="ARBA00001936"/>
    </source>
</evidence>
<dbReference type="Pfam" id="PF03281">
    <property type="entry name" value="Mab-21"/>
    <property type="match status" value="1"/>
</dbReference>
<feature type="signal peptide" evidence="14">
    <location>
        <begin position="1"/>
        <end position="24"/>
    </location>
</feature>
<keyword evidence="4" id="KW-0808">Transferase</keyword>
<dbReference type="GO" id="GO:0005525">
    <property type="term" value="F:GTP binding"/>
    <property type="evidence" value="ECO:0007669"/>
    <property type="project" value="UniProtKB-KW"/>
</dbReference>
<keyword evidence="10" id="KW-0342">GTP-binding</keyword>
<evidence type="ECO:0000259" key="16">
    <source>
        <dbReference type="Pfam" id="PF20266"/>
    </source>
</evidence>
<keyword evidence="9" id="KW-0460">Magnesium</keyword>
<dbReference type="Gene3D" id="1.10.1410.40">
    <property type="match status" value="1"/>
</dbReference>
<dbReference type="GO" id="GO:0016779">
    <property type="term" value="F:nucleotidyltransferase activity"/>
    <property type="evidence" value="ECO:0007669"/>
    <property type="project" value="UniProtKB-KW"/>
</dbReference>
<dbReference type="AlphaFoldDB" id="A0A1L8D8F6"/>